<dbReference type="PROSITE" id="PS50294">
    <property type="entry name" value="WD_REPEATS_REGION"/>
    <property type="match status" value="4"/>
</dbReference>
<evidence type="ECO:0000256" key="6">
    <source>
        <dbReference type="ARBA" id="ARBA00023242"/>
    </source>
</evidence>
<dbReference type="PANTHER" id="PTHR19879:SF1">
    <property type="entry name" value="CANNONBALL-RELATED"/>
    <property type="match status" value="1"/>
</dbReference>
<evidence type="ECO:0000256" key="5">
    <source>
        <dbReference type="ARBA" id="ARBA00023163"/>
    </source>
</evidence>
<dbReference type="GO" id="GO:0005669">
    <property type="term" value="C:transcription factor TFIID complex"/>
    <property type="evidence" value="ECO:0007669"/>
    <property type="project" value="TreeGrafter"/>
</dbReference>
<dbReference type="GO" id="GO:0006367">
    <property type="term" value="P:transcription initiation at RNA polymerase II promoter"/>
    <property type="evidence" value="ECO:0007669"/>
    <property type="project" value="TreeGrafter"/>
</dbReference>
<evidence type="ECO:0000259" key="9">
    <source>
        <dbReference type="Pfam" id="PF04494"/>
    </source>
</evidence>
<feature type="repeat" description="WD" evidence="7">
    <location>
        <begin position="731"/>
        <end position="765"/>
    </location>
</feature>
<feature type="domain" description="TFIID subunit TAF5 NTD2" evidence="9">
    <location>
        <begin position="111"/>
        <end position="226"/>
    </location>
</feature>
<dbReference type="InterPro" id="IPR007582">
    <property type="entry name" value="TFIID_NTD2"/>
</dbReference>
<dbReference type="Pfam" id="PF00400">
    <property type="entry name" value="WD40"/>
    <property type="match status" value="5"/>
</dbReference>
<dbReference type="Pfam" id="PF04494">
    <property type="entry name" value="TFIID_NTD2"/>
    <property type="match status" value="1"/>
</dbReference>
<proteinExistence type="predicted"/>
<keyword evidence="3" id="KW-0677">Repeat</keyword>
<evidence type="ECO:0000313" key="10">
    <source>
        <dbReference type="EMBL" id="WFD34987.1"/>
    </source>
</evidence>
<keyword evidence="6" id="KW-0539">Nucleus</keyword>
<dbReference type="InterPro" id="IPR037264">
    <property type="entry name" value="TFIID_NTD2_sf"/>
</dbReference>
<feature type="region of interest" description="Disordered" evidence="8">
    <location>
        <begin position="1"/>
        <end position="25"/>
    </location>
</feature>
<dbReference type="SMART" id="SM00320">
    <property type="entry name" value="WD40"/>
    <property type="match status" value="6"/>
</dbReference>
<dbReference type="PROSITE" id="PS50082">
    <property type="entry name" value="WD_REPEATS_2"/>
    <property type="match status" value="4"/>
</dbReference>
<dbReference type="InterPro" id="IPR015943">
    <property type="entry name" value="WD40/YVTN_repeat-like_dom_sf"/>
</dbReference>
<feature type="region of interest" description="Disordered" evidence="8">
    <location>
        <begin position="356"/>
        <end position="412"/>
    </location>
</feature>
<protein>
    <submittedName>
        <fullName evidence="10">Transcription initiation factor TFIID subunit 5</fullName>
    </submittedName>
</protein>
<accession>A0AAF0EYH1</accession>
<evidence type="ECO:0000256" key="2">
    <source>
        <dbReference type="ARBA" id="ARBA00022574"/>
    </source>
</evidence>
<evidence type="ECO:0000313" key="11">
    <source>
        <dbReference type="Proteomes" id="UP001219933"/>
    </source>
</evidence>
<keyword evidence="11" id="KW-1185">Reference proteome</keyword>
<sequence length="831" mass="89779">MASANAKSESAGDAAGGATESQDVTTSTVMEYLRARGFAKALAAFQSEVDATAAGASEADASKSREQLFGPHTVSIEELAQKNAPRDHRDAAEPGHPTPLEEAGAQALLLDPTDTARGFAMIKTWCCGSLDIYQPELLPILLPLFIHSYMNLVDMGLGAAAAEFFAVHQSFFLPIHAALLSHIRALTLPSQIGTDDLAQRFRTERYVVKMSPNVFGLLIGWLTDGAGPVGLAIMDEGALIDSMLEPSRRGREAMLKIVNERCRIQVSHTTMFQLNPAELEEGTGLTGTGPSYSGAYAGVSHLHPSLSSQTVTEGDVIAEYNARSAGPQLKLHPRIPLADDLQDEVEHVLREEQNQILRQQGKEPLPPRIPSNAMDEDGESSRAASAQPEEPPNPDDPSAGLLKPTLAELPPHPTTYRTVDLLREVERVRDARKCLRIDPKLATEAASGNAGMSETWEGVQRTVGLPSVCMYTYFDAEDGLTCSRFSQDLTLMAAGFEESYVQLWSLKGERLSPLQSDLNLSNVRDRKTLNKLRAPGGTSTRKLIGHSAAVYGVDFDPSGGSGSSPRHLLSCSADGTARLWNLDTYSALVSYRGHQHPVWDVSWGPLGTYFATASADRSACLWSTERINPLRIYAGHLSDVDCVRFHPNSLYLATGSSDRTCRLWDVQRGACVRLFVGHQSPVSCVRISSDGRYLASASSTNNLGVRVKSGAPDDFTISLWDLASGRRIKKMWGHTAIINELDFSADGAMLVSAGADNTVRCWDVRAAGSEPGTIAVDPKEDALRATFAGGRADGNSSDLVATYHTKNTPVYDVHFSPRNLCLAAGVYERDG</sequence>
<evidence type="ECO:0000256" key="8">
    <source>
        <dbReference type="SAM" id="MobiDB-lite"/>
    </source>
</evidence>
<evidence type="ECO:0000256" key="1">
    <source>
        <dbReference type="ARBA" id="ARBA00004123"/>
    </source>
</evidence>
<keyword evidence="2 7" id="KW-0853">WD repeat</keyword>
<evidence type="ECO:0000256" key="3">
    <source>
        <dbReference type="ARBA" id="ARBA00022737"/>
    </source>
</evidence>
<feature type="repeat" description="WD" evidence="7">
    <location>
        <begin position="591"/>
        <end position="632"/>
    </location>
</feature>
<evidence type="ECO:0000256" key="4">
    <source>
        <dbReference type="ARBA" id="ARBA00023015"/>
    </source>
</evidence>
<name>A0AAF0EYH1_9BASI</name>
<dbReference type="Gene3D" id="1.25.40.500">
    <property type="entry name" value="TFIID subunit TAF5, NTD2 domain"/>
    <property type="match status" value="1"/>
</dbReference>
<reference evidence="10" key="1">
    <citation type="submission" date="2023-03" db="EMBL/GenBank/DDBJ databases">
        <title>Mating type loci evolution in Malassezia.</title>
        <authorList>
            <person name="Coelho M.A."/>
        </authorList>
    </citation>
    <scope>NUCLEOTIDE SEQUENCE</scope>
    <source>
        <strain evidence="10">CBS 11721</strain>
    </source>
</reference>
<organism evidence="10 11">
    <name type="scientific">Malassezia cuniculi</name>
    <dbReference type="NCBI Taxonomy" id="948313"/>
    <lineage>
        <taxon>Eukaryota</taxon>
        <taxon>Fungi</taxon>
        <taxon>Dikarya</taxon>
        <taxon>Basidiomycota</taxon>
        <taxon>Ustilaginomycotina</taxon>
        <taxon>Malasseziomycetes</taxon>
        <taxon>Malasseziales</taxon>
        <taxon>Malasseziaceae</taxon>
        <taxon>Malassezia</taxon>
    </lineage>
</organism>
<dbReference type="InterPro" id="IPR020472">
    <property type="entry name" value="WD40_PAC1"/>
</dbReference>
<comment type="subcellular location">
    <subcellularLocation>
        <location evidence="1">Nucleus</location>
    </subcellularLocation>
</comment>
<dbReference type="SUPFAM" id="SSF160897">
    <property type="entry name" value="Taf5 N-terminal domain-like"/>
    <property type="match status" value="1"/>
</dbReference>
<dbReference type="CDD" id="cd08044">
    <property type="entry name" value="TAF5_NTD2"/>
    <property type="match status" value="1"/>
</dbReference>
<dbReference type="SUPFAM" id="SSF50978">
    <property type="entry name" value="WD40 repeat-like"/>
    <property type="match status" value="1"/>
</dbReference>
<dbReference type="PROSITE" id="PS00678">
    <property type="entry name" value="WD_REPEATS_1"/>
    <property type="match status" value="2"/>
</dbReference>
<dbReference type="InterPro" id="IPR019775">
    <property type="entry name" value="WD40_repeat_CS"/>
</dbReference>
<dbReference type="CDD" id="cd00200">
    <property type="entry name" value="WD40"/>
    <property type="match status" value="1"/>
</dbReference>
<gene>
    <name evidence="10" type="primary">TAF5</name>
    <name evidence="10" type="ORF">MCUN1_001833</name>
</gene>
<dbReference type="EMBL" id="CP119878">
    <property type="protein sequence ID" value="WFD34987.1"/>
    <property type="molecule type" value="Genomic_DNA"/>
</dbReference>
<dbReference type="InterPro" id="IPR036322">
    <property type="entry name" value="WD40_repeat_dom_sf"/>
</dbReference>
<evidence type="ECO:0000256" key="7">
    <source>
        <dbReference type="PROSITE-ProRule" id="PRU00221"/>
    </source>
</evidence>
<dbReference type="InterPro" id="IPR001680">
    <property type="entry name" value="WD40_rpt"/>
</dbReference>
<dbReference type="Gene3D" id="2.130.10.10">
    <property type="entry name" value="YVTN repeat-like/Quinoprotein amine dehydrogenase"/>
    <property type="match status" value="3"/>
</dbReference>
<dbReference type="PRINTS" id="PR00320">
    <property type="entry name" value="GPROTEINBRPT"/>
</dbReference>
<keyword evidence="5" id="KW-0804">Transcription</keyword>
<feature type="repeat" description="WD" evidence="7">
    <location>
        <begin position="543"/>
        <end position="590"/>
    </location>
</feature>
<feature type="repeat" description="WD" evidence="7">
    <location>
        <begin position="633"/>
        <end position="674"/>
    </location>
</feature>
<dbReference type="GO" id="GO:0016251">
    <property type="term" value="F:RNA polymerase II general transcription initiation factor activity"/>
    <property type="evidence" value="ECO:0007669"/>
    <property type="project" value="TreeGrafter"/>
</dbReference>
<keyword evidence="4" id="KW-0805">Transcription regulation</keyword>
<dbReference type="PANTHER" id="PTHR19879">
    <property type="entry name" value="TRANSCRIPTION INITIATION FACTOR TFIID"/>
    <property type="match status" value="1"/>
</dbReference>
<dbReference type="Proteomes" id="UP001219933">
    <property type="component" value="Chromosome 2"/>
</dbReference>
<dbReference type="AlphaFoldDB" id="A0AAF0EYH1"/>